<evidence type="ECO:0000256" key="2">
    <source>
        <dbReference type="ARBA" id="ARBA00022801"/>
    </source>
</evidence>
<name>A0A4R0QNT5_9BIFI</name>
<dbReference type="SUPFAM" id="SSF51445">
    <property type="entry name" value="(Trans)glycosidases"/>
    <property type="match status" value="1"/>
</dbReference>
<dbReference type="GO" id="GO:0005975">
    <property type="term" value="P:carbohydrate metabolic process"/>
    <property type="evidence" value="ECO:0007669"/>
    <property type="project" value="InterPro"/>
</dbReference>
<sequence length="919" mass="102176">MRSVTLHTQWAYRHLDSNEVWQDVTIPHDAMLSEPRYEQAISGINSGWYDGRDYEYVRTISLADLEECADVTQSIDDGADKGIYVLEFEGVYQHARVYLDDREIAYRPYGYTNFTVDISEQLRDGKPHRLRVIARNADQPNSRWYSGAGIYRPVRLWYAYDNAIDIDGLYMTTESIDGVEQLGRIARIAHISAVAETRKPAHVIFELTDRQGSVVATGEADSTDNSPAHVVMTVHDAQLWDTNHPYLYTLRARLEKTQDAQDSHEDLSGHATYAILDEATTQVGIRTLEWGNEGILLNGKRVIVQGACIHHDNGVLGARAYEDAEWRKVALMQRAGYNALRSAHNPCSKEMLRACDSLGMLMMDEYIDHWYIHKTQYDYVEFFEDWWRHDITDMVRKDRSHPSVIMYSTGNEVSETAQKRGIELTQQLTDFIHELDATRPVTCGINIFFNFLSSIGMGVYSDVKAQAEVDNAAKNAVKSASKESASGATNDTSVSGAQVPDETGRSGKAVGSQFFNDMAGVLGADFMKTGATLPMCDWKTKDAFAAMDIAGYNYGIKRYRHDLKKYPNRLILGSETFCSDAYRFRELAKKNPRLVGDFVWAGMDYMGEVGVGAWEYADYAPRPYGFGWRTAGSGRIDLIGQDLGEALYTKVALEAEDGPFIAVCPVNHTKDKHSPSAWKMSNAIPSWSWDGCEGKKAKVEVYARAFSVALFVNGHEVGRKKMRNDCIARFTCAYEPGTIEAVAYDKQSNEIGRTSLTSATGPTELRAVAESINGDITRYVSFGGGAGEDVISRQDISDDATSIVSEASSHETTIPALRKGHLAFIRLQYCDEHGVVKPLERGRLTVNVDGGTLVGLGSAAPFTFDSYTENETGTYYGQALAVVQAQNSNSSAIRVHVSDGERTTQIEIPVEQSQSANVQ</sequence>
<feature type="domain" description="Glycoside hydrolase family 2 immunoglobulin-like beta-sandwich" evidence="5">
    <location>
        <begin position="168"/>
        <end position="265"/>
    </location>
</feature>
<dbReference type="InterPro" id="IPR051913">
    <property type="entry name" value="GH2_Domain-Containing"/>
</dbReference>
<keyword evidence="10" id="KW-1185">Reference proteome</keyword>
<feature type="domain" description="DUF4982" evidence="7">
    <location>
        <begin position="694"/>
        <end position="750"/>
    </location>
</feature>
<keyword evidence="3" id="KW-0326">Glycosidase</keyword>
<dbReference type="Gene3D" id="2.60.40.10">
    <property type="entry name" value="Immunoglobulins"/>
    <property type="match status" value="3"/>
</dbReference>
<dbReference type="RefSeq" id="WP_131284777.1">
    <property type="nucleotide sequence ID" value="NZ_RXLP01000025.1"/>
</dbReference>
<dbReference type="AlphaFoldDB" id="A0A4R0QNT5"/>
<evidence type="ECO:0000259" key="8">
    <source>
        <dbReference type="Pfam" id="PF18565"/>
    </source>
</evidence>
<comment type="similarity">
    <text evidence="1">Belongs to the glycosyl hydrolase 2 family.</text>
</comment>
<reference evidence="9 10" key="1">
    <citation type="submission" date="2018-12" db="EMBL/GenBank/DDBJ databases">
        <title>Alloscrdovia theropitheci sp. nov: a novel taxon from the feces of the bleeding-herat monkey (Theropithecus geleda).</title>
        <authorList>
            <person name="Modesto M."/>
        </authorList>
    </citation>
    <scope>NUCLEOTIDE SEQUENCE [LARGE SCALE GENOMIC DNA]</scope>
    <source>
        <strain evidence="9 10">GLDI4/2</strain>
    </source>
</reference>
<dbReference type="Pfam" id="PF02836">
    <property type="entry name" value="Glyco_hydro_2_C"/>
    <property type="match status" value="1"/>
</dbReference>
<proteinExistence type="inferred from homology"/>
<dbReference type="EMBL" id="RXLP01000025">
    <property type="protein sequence ID" value="TCD53872.1"/>
    <property type="molecule type" value="Genomic_DNA"/>
</dbReference>
<accession>A0A4R0QNT5</accession>
<dbReference type="Pfam" id="PF00703">
    <property type="entry name" value="Glyco_hydro_2"/>
    <property type="match status" value="1"/>
</dbReference>
<comment type="caution">
    <text evidence="9">The sequence shown here is derived from an EMBL/GenBank/DDBJ whole genome shotgun (WGS) entry which is preliminary data.</text>
</comment>
<dbReference type="InterPro" id="IPR006102">
    <property type="entry name" value="Ig-like_GH2"/>
</dbReference>
<dbReference type="InterPro" id="IPR040605">
    <property type="entry name" value="Glyco_hydro2_dom5"/>
</dbReference>
<dbReference type="InterPro" id="IPR013783">
    <property type="entry name" value="Ig-like_fold"/>
</dbReference>
<dbReference type="Proteomes" id="UP000291289">
    <property type="component" value="Unassembled WGS sequence"/>
</dbReference>
<dbReference type="Gene3D" id="2.60.120.260">
    <property type="entry name" value="Galactose-binding domain-like"/>
    <property type="match status" value="1"/>
</dbReference>
<dbReference type="PANTHER" id="PTHR42732:SF1">
    <property type="entry name" value="BETA-MANNOSIDASE"/>
    <property type="match status" value="1"/>
</dbReference>
<dbReference type="PANTHER" id="PTHR42732">
    <property type="entry name" value="BETA-GALACTOSIDASE"/>
    <property type="match status" value="1"/>
</dbReference>
<evidence type="ECO:0000259" key="5">
    <source>
        <dbReference type="Pfam" id="PF00703"/>
    </source>
</evidence>
<protein>
    <submittedName>
        <fullName evidence="9">Glycoside hydrolase family 2 protein</fullName>
    </submittedName>
</protein>
<keyword evidence="2 9" id="KW-0378">Hydrolase</keyword>
<dbReference type="InterPro" id="IPR032311">
    <property type="entry name" value="DUF4982"/>
</dbReference>
<organism evidence="9 10">
    <name type="scientific">Alloscardovia theropitheci</name>
    <dbReference type="NCBI Taxonomy" id="2496842"/>
    <lineage>
        <taxon>Bacteria</taxon>
        <taxon>Bacillati</taxon>
        <taxon>Actinomycetota</taxon>
        <taxon>Actinomycetes</taxon>
        <taxon>Bifidobacteriales</taxon>
        <taxon>Bifidobacteriaceae</taxon>
        <taxon>Alloscardovia</taxon>
    </lineage>
</organism>
<dbReference type="InterPro" id="IPR008979">
    <property type="entry name" value="Galactose-bd-like_sf"/>
</dbReference>
<feature type="compositionally biased region" description="Low complexity" evidence="4">
    <location>
        <begin position="479"/>
        <end position="488"/>
    </location>
</feature>
<evidence type="ECO:0000256" key="4">
    <source>
        <dbReference type="SAM" id="MobiDB-lite"/>
    </source>
</evidence>
<evidence type="ECO:0000313" key="10">
    <source>
        <dbReference type="Proteomes" id="UP000291289"/>
    </source>
</evidence>
<dbReference type="Gene3D" id="3.20.20.80">
    <property type="entry name" value="Glycosidases"/>
    <property type="match status" value="2"/>
</dbReference>
<gene>
    <name evidence="9" type="ORF">EJ419_06365</name>
</gene>
<dbReference type="InterPro" id="IPR006101">
    <property type="entry name" value="Glyco_hydro_2"/>
</dbReference>
<feature type="domain" description="Glycoside hydrolase family 2" evidence="8">
    <location>
        <begin position="821"/>
        <end position="899"/>
    </location>
</feature>
<dbReference type="Pfam" id="PF18565">
    <property type="entry name" value="Glyco_hydro2_C5"/>
    <property type="match status" value="1"/>
</dbReference>
<dbReference type="OrthoDB" id="9762066at2"/>
<dbReference type="PRINTS" id="PR00132">
    <property type="entry name" value="GLHYDRLASE2"/>
</dbReference>
<dbReference type="GO" id="GO:0004553">
    <property type="term" value="F:hydrolase activity, hydrolyzing O-glycosyl compounds"/>
    <property type="evidence" value="ECO:0007669"/>
    <property type="project" value="InterPro"/>
</dbReference>
<evidence type="ECO:0000256" key="3">
    <source>
        <dbReference type="ARBA" id="ARBA00023295"/>
    </source>
</evidence>
<dbReference type="SUPFAM" id="SSF49785">
    <property type="entry name" value="Galactose-binding domain-like"/>
    <property type="match status" value="1"/>
</dbReference>
<evidence type="ECO:0000259" key="7">
    <source>
        <dbReference type="Pfam" id="PF16355"/>
    </source>
</evidence>
<evidence type="ECO:0000313" key="9">
    <source>
        <dbReference type="EMBL" id="TCD53872.1"/>
    </source>
</evidence>
<feature type="region of interest" description="Disordered" evidence="4">
    <location>
        <begin position="479"/>
        <end position="505"/>
    </location>
</feature>
<dbReference type="SUPFAM" id="SSF49303">
    <property type="entry name" value="beta-Galactosidase/glucuronidase domain"/>
    <property type="match status" value="1"/>
</dbReference>
<evidence type="ECO:0000256" key="1">
    <source>
        <dbReference type="ARBA" id="ARBA00007401"/>
    </source>
</evidence>
<dbReference type="InterPro" id="IPR036156">
    <property type="entry name" value="Beta-gal/glucu_dom_sf"/>
</dbReference>
<dbReference type="InterPro" id="IPR006103">
    <property type="entry name" value="Glyco_hydro_2_cat"/>
</dbReference>
<dbReference type="Pfam" id="PF16355">
    <property type="entry name" value="DUF4982"/>
    <property type="match status" value="1"/>
</dbReference>
<evidence type="ECO:0000259" key="6">
    <source>
        <dbReference type="Pfam" id="PF02836"/>
    </source>
</evidence>
<feature type="domain" description="Glycoside hydrolase family 2 catalytic" evidence="6">
    <location>
        <begin position="292"/>
        <end position="476"/>
    </location>
</feature>
<dbReference type="InterPro" id="IPR017853">
    <property type="entry name" value="GH"/>
</dbReference>